<dbReference type="InterPro" id="IPR036650">
    <property type="entry name" value="CAT_RNA-bd_dom_sf"/>
</dbReference>
<dbReference type="InterPro" id="IPR036634">
    <property type="entry name" value="PRD_sf"/>
</dbReference>
<keyword evidence="1" id="KW-0677">Repeat</keyword>
<dbReference type="RefSeq" id="WP_166638011.1">
    <property type="nucleotide sequence ID" value="NZ_SNWX01000010.1"/>
</dbReference>
<dbReference type="EMBL" id="SNWX01000010">
    <property type="protein sequence ID" value="TDO90068.1"/>
    <property type="molecule type" value="Genomic_DNA"/>
</dbReference>
<dbReference type="InterPro" id="IPR004341">
    <property type="entry name" value="CAT_RNA-bd_dom"/>
</dbReference>
<dbReference type="Pfam" id="PF00874">
    <property type="entry name" value="PRD"/>
    <property type="match status" value="2"/>
</dbReference>
<dbReference type="SMART" id="SM01061">
    <property type="entry name" value="CAT_RBD"/>
    <property type="match status" value="1"/>
</dbReference>
<gene>
    <name evidence="3" type="ORF">DFR79_11027</name>
</gene>
<feature type="domain" description="PRD" evidence="2">
    <location>
        <begin position="74"/>
        <end position="178"/>
    </location>
</feature>
<dbReference type="SUPFAM" id="SSF50151">
    <property type="entry name" value="SacY-like RNA-binding domain"/>
    <property type="match status" value="1"/>
</dbReference>
<dbReference type="Pfam" id="PF03123">
    <property type="entry name" value="CAT_RBD"/>
    <property type="match status" value="1"/>
</dbReference>
<dbReference type="Gene3D" id="1.10.1790.10">
    <property type="entry name" value="PRD domain"/>
    <property type="match status" value="2"/>
</dbReference>
<dbReference type="SUPFAM" id="SSF63520">
    <property type="entry name" value="PTS-regulatory domain, PRD"/>
    <property type="match status" value="2"/>
</dbReference>
<evidence type="ECO:0000313" key="3">
    <source>
        <dbReference type="EMBL" id="TDO90068.1"/>
    </source>
</evidence>
<dbReference type="PROSITE" id="PS51372">
    <property type="entry name" value="PRD_2"/>
    <property type="match status" value="2"/>
</dbReference>
<proteinExistence type="predicted"/>
<feature type="domain" description="PRD" evidence="2">
    <location>
        <begin position="179"/>
        <end position="284"/>
    </location>
</feature>
<dbReference type="InterPro" id="IPR011608">
    <property type="entry name" value="PRD"/>
</dbReference>
<evidence type="ECO:0000256" key="1">
    <source>
        <dbReference type="ARBA" id="ARBA00022737"/>
    </source>
</evidence>
<protein>
    <submittedName>
        <fullName evidence="3">BglG family transcriptional antiterminator</fullName>
    </submittedName>
</protein>
<dbReference type="Proteomes" id="UP000295064">
    <property type="component" value="Unassembled WGS sequence"/>
</dbReference>
<sequence length="284" mass="32797">MAKKIKCTVVKAFNNNVILVKRKDNNKEEVLVGKGIAFGKKEGAEIKIDAEKIEKSFVTYGEKFKKEYFSLIDEMDGEIIRVCEEIISIAEENLGQLNQHIHIALTDHVSFARERMESDMIIEFPFLEEIKILYKDEYKIAVKALEILNNRLDTKLPEDEIGFITMHFYAARENTNVRNTYRNVSLINELVDIIQTELGVRLDPGDSNYIRLVNHLHFSIERVNNNINVQNPLIESIKSEFNEAYSVSDKLSKKIKSELNLEISEAEKGYMTIHLQRLNDVNSL</sequence>
<evidence type="ECO:0000259" key="2">
    <source>
        <dbReference type="PROSITE" id="PS51372"/>
    </source>
</evidence>
<name>A0A4R6LU39_9FIRM</name>
<dbReference type="Gene3D" id="2.30.24.10">
    <property type="entry name" value="CAT RNA-binding domain"/>
    <property type="match status" value="1"/>
</dbReference>
<dbReference type="AlphaFoldDB" id="A0A4R6LU39"/>
<dbReference type="GO" id="GO:0006355">
    <property type="term" value="P:regulation of DNA-templated transcription"/>
    <property type="evidence" value="ECO:0007669"/>
    <property type="project" value="InterPro"/>
</dbReference>
<evidence type="ECO:0000313" key="4">
    <source>
        <dbReference type="Proteomes" id="UP000295064"/>
    </source>
</evidence>
<dbReference type="InterPro" id="IPR050661">
    <property type="entry name" value="BglG_antiterminators"/>
</dbReference>
<dbReference type="PANTHER" id="PTHR30185">
    <property type="entry name" value="CRYPTIC BETA-GLUCOSIDE BGL OPERON ANTITERMINATOR"/>
    <property type="match status" value="1"/>
</dbReference>
<dbReference type="PANTHER" id="PTHR30185:SF16">
    <property type="entry name" value="PROTEIN GLCT"/>
    <property type="match status" value="1"/>
</dbReference>
<accession>A0A4R6LU39</accession>
<reference evidence="3 4" key="1">
    <citation type="submission" date="2019-03" db="EMBL/GenBank/DDBJ databases">
        <title>Subsurface microbial communities from deep shales in Ohio and West Virginia, USA.</title>
        <authorList>
            <person name="Wrighton K."/>
        </authorList>
    </citation>
    <scope>NUCLEOTIDE SEQUENCE [LARGE SCALE GENOMIC DNA]</scope>
    <source>
        <strain evidence="3 4">MA284_T2</strain>
    </source>
</reference>
<organism evidence="3 4">
    <name type="scientific">Halanaerobium saccharolyticum</name>
    <dbReference type="NCBI Taxonomy" id="43595"/>
    <lineage>
        <taxon>Bacteria</taxon>
        <taxon>Bacillati</taxon>
        <taxon>Bacillota</taxon>
        <taxon>Clostridia</taxon>
        <taxon>Halanaerobiales</taxon>
        <taxon>Halanaerobiaceae</taxon>
        <taxon>Halanaerobium</taxon>
    </lineage>
</organism>
<dbReference type="GO" id="GO:0003723">
    <property type="term" value="F:RNA binding"/>
    <property type="evidence" value="ECO:0007669"/>
    <property type="project" value="InterPro"/>
</dbReference>
<comment type="caution">
    <text evidence="3">The sequence shown here is derived from an EMBL/GenBank/DDBJ whole genome shotgun (WGS) entry which is preliminary data.</text>
</comment>